<keyword evidence="1" id="KW-0732">Signal</keyword>
<proteinExistence type="predicted"/>
<feature type="chain" id="PRO_5003237753" evidence="1">
    <location>
        <begin position="29"/>
        <end position="189"/>
    </location>
</feature>
<name>E9GVF8_DAPPU</name>
<accession>E9GVF8</accession>
<dbReference type="KEGG" id="dpx:DAPPUDRAFT_322278"/>
<dbReference type="HOGENOM" id="CLU_1435784_0_0_1"/>
<evidence type="ECO:0000256" key="1">
    <source>
        <dbReference type="SAM" id="SignalP"/>
    </source>
</evidence>
<dbReference type="AlphaFoldDB" id="E9GVF8"/>
<evidence type="ECO:0000313" key="3">
    <source>
        <dbReference type="Proteomes" id="UP000000305"/>
    </source>
</evidence>
<reference evidence="2 3" key="1">
    <citation type="journal article" date="2011" name="Science">
        <title>The ecoresponsive genome of Daphnia pulex.</title>
        <authorList>
            <person name="Colbourne J.K."/>
            <person name="Pfrender M.E."/>
            <person name="Gilbert D."/>
            <person name="Thomas W.K."/>
            <person name="Tucker A."/>
            <person name="Oakley T.H."/>
            <person name="Tokishita S."/>
            <person name="Aerts A."/>
            <person name="Arnold G.J."/>
            <person name="Basu M.K."/>
            <person name="Bauer D.J."/>
            <person name="Caceres C.E."/>
            <person name="Carmel L."/>
            <person name="Casola C."/>
            <person name="Choi J.H."/>
            <person name="Detter J.C."/>
            <person name="Dong Q."/>
            <person name="Dusheyko S."/>
            <person name="Eads B.D."/>
            <person name="Frohlich T."/>
            <person name="Geiler-Samerotte K.A."/>
            <person name="Gerlach D."/>
            <person name="Hatcher P."/>
            <person name="Jogdeo S."/>
            <person name="Krijgsveld J."/>
            <person name="Kriventseva E.V."/>
            <person name="Kultz D."/>
            <person name="Laforsch C."/>
            <person name="Lindquist E."/>
            <person name="Lopez J."/>
            <person name="Manak J.R."/>
            <person name="Muller J."/>
            <person name="Pangilinan J."/>
            <person name="Patwardhan R.P."/>
            <person name="Pitluck S."/>
            <person name="Pritham E.J."/>
            <person name="Rechtsteiner A."/>
            <person name="Rho M."/>
            <person name="Rogozin I.B."/>
            <person name="Sakarya O."/>
            <person name="Salamov A."/>
            <person name="Schaack S."/>
            <person name="Shapiro H."/>
            <person name="Shiga Y."/>
            <person name="Skalitzky C."/>
            <person name="Smith Z."/>
            <person name="Souvorov A."/>
            <person name="Sung W."/>
            <person name="Tang Z."/>
            <person name="Tsuchiya D."/>
            <person name="Tu H."/>
            <person name="Vos H."/>
            <person name="Wang M."/>
            <person name="Wolf Y.I."/>
            <person name="Yamagata H."/>
            <person name="Yamada T."/>
            <person name="Ye Y."/>
            <person name="Shaw J.R."/>
            <person name="Andrews J."/>
            <person name="Crease T.J."/>
            <person name="Tang H."/>
            <person name="Lucas S.M."/>
            <person name="Robertson H.M."/>
            <person name="Bork P."/>
            <person name="Koonin E.V."/>
            <person name="Zdobnov E.M."/>
            <person name="Grigoriev I.V."/>
            <person name="Lynch M."/>
            <person name="Boore J.L."/>
        </authorList>
    </citation>
    <scope>NUCLEOTIDE SEQUENCE [LARGE SCALE GENOMIC DNA]</scope>
</reference>
<dbReference type="OrthoDB" id="6362847at2759"/>
<protein>
    <submittedName>
        <fullName evidence="2">Uncharacterized protein</fullName>
    </submittedName>
</protein>
<dbReference type="EMBL" id="GL732568">
    <property type="protein sequence ID" value="EFX76540.1"/>
    <property type="molecule type" value="Genomic_DNA"/>
</dbReference>
<keyword evidence="3" id="KW-1185">Reference proteome</keyword>
<feature type="signal peptide" evidence="1">
    <location>
        <begin position="1"/>
        <end position="28"/>
    </location>
</feature>
<dbReference type="InParanoid" id="E9GVF8"/>
<dbReference type="Proteomes" id="UP000000305">
    <property type="component" value="Unassembled WGS sequence"/>
</dbReference>
<evidence type="ECO:0000313" key="2">
    <source>
        <dbReference type="EMBL" id="EFX76540.1"/>
    </source>
</evidence>
<gene>
    <name evidence="2" type="ORF">DAPPUDRAFT_322278</name>
</gene>
<organism evidence="2 3">
    <name type="scientific">Daphnia pulex</name>
    <name type="common">Water flea</name>
    <dbReference type="NCBI Taxonomy" id="6669"/>
    <lineage>
        <taxon>Eukaryota</taxon>
        <taxon>Metazoa</taxon>
        <taxon>Ecdysozoa</taxon>
        <taxon>Arthropoda</taxon>
        <taxon>Crustacea</taxon>
        <taxon>Branchiopoda</taxon>
        <taxon>Diplostraca</taxon>
        <taxon>Cladocera</taxon>
        <taxon>Anomopoda</taxon>
        <taxon>Daphniidae</taxon>
        <taxon>Daphnia</taxon>
    </lineage>
</organism>
<sequence length="189" mass="21274">MEASRQCSSFGSLKLFWILAAVLATGLSFEFPRQGRQRVEFIARTVTVAVTEVAFETIPTLCISLINATRPCVGRQAQWERIPAADLVEANVQPTVVQSLVTTVGPAMARLNDRDLELLKLDDRLLHSSLKEAPEESGRQQSSGFLYRFTNRFSNALGLVINGHYFFVNLEKFLYFNFLFGPDERLVLL</sequence>